<reference evidence="2 3" key="1">
    <citation type="submission" date="2017-07" db="EMBL/GenBank/DDBJ databases">
        <title>Phylogenetic study on the rhizospheric bacterium Ochrobactrum sp. A44.</title>
        <authorList>
            <person name="Krzyzanowska D.M."/>
            <person name="Ossowicki A."/>
            <person name="Rajewska M."/>
            <person name="Maciag T."/>
            <person name="Kaczynski Z."/>
            <person name="Czerwicka M."/>
            <person name="Jafra S."/>
        </authorList>
    </citation>
    <scope>NUCLEOTIDE SEQUENCE [LARGE SCALE GENOMIC DNA]</scope>
    <source>
        <strain evidence="2 3">CCUG 30717</strain>
    </source>
</reference>
<sequence length="83" mass="9354">MKSQHLVAMKHFWPPQYDAVMVTQTKFKWLSFACFPQLENSGENLSESDVVACIKMLAAAYKSAAKYGVFLIFLPLSLHSKAL</sequence>
<keyword evidence="3" id="KW-1185">Reference proteome</keyword>
<dbReference type="EMBL" id="NNRM01000049">
    <property type="protein sequence ID" value="OYR20988.1"/>
    <property type="molecule type" value="Genomic_DNA"/>
</dbReference>
<dbReference type="AlphaFoldDB" id="A0A256G1U4"/>
<accession>A0A256G1U4</accession>
<evidence type="ECO:0000313" key="1">
    <source>
        <dbReference type="EMBL" id="NNV19636.1"/>
    </source>
</evidence>
<evidence type="ECO:0000313" key="3">
    <source>
        <dbReference type="Proteomes" id="UP000216188"/>
    </source>
</evidence>
<dbReference type="Proteomes" id="UP000216188">
    <property type="component" value="Unassembled WGS sequence"/>
</dbReference>
<evidence type="ECO:0000313" key="4">
    <source>
        <dbReference type="Proteomes" id="UP000526233"/>
    </source>
</evidence>
<name>A0A256G1U4_9HYPH</name>
<dbReference type="Proteomes" id="UP000526233">
    <property type="component" value="Unassembled WGS sequence"/>
</dbReference>
<gene>
    <name evidence="2" type="ORF">CEV34_5198</name>
    <name evidence="1" type="ORF">EHE22_04220</name>
</gene>
<dbReference type="RefSeq" id="WP_007879112.1">
    <property type="nucleotide sequence ID" value="NZ_CAXURC020000002.1"/>
</dbReference>
<organism evidence="2 3">
    <name type="scientific">Brucella pseudogrignonensis</name>
    <dbReference type="NCBI Taxonomy" id="419475"/>
    <lineage>
        <taxon>Bacteria</taxon>
        <taxon>Pseudomonadati</taxon>
        <taxon>Pseudomonadota</taxon>
        <taxon>Alphaproteobacteria</taxon>
        <taxon>Hyphomicrobiales</taxon>
        <taxon>Brucellaceae</taxon>
        <taxon>Brucella/Ochrobactrum group</taxon>
        <taxon>Brucella</taxon>
    </lineage>
</organism>
<evidence type="ECO:0000313" key="2">
    <source>
        <dbReference type="EMBL" id="OYR20988.1"/>
    </source>
</evidence>
<reference evidence="1 4" key="2">
    <citation type="submission" date="2018-11" db="EMBL/GenBank/DDBJ databases">
        <title>Genome sequencing and analysis.</title>
        <authorList>
            <person name="Huang Y.-T."/>
        </authorList>
    </citation>
    <scope>NUCLEOTIDE SEQUENCE [LARGE SCALE GENOMIC DNA]</scope>
    <source>
        <strain evidence="1 4">SHIN</strain>
    </source>
</reference>
<protein>
    <submittedName>
        <fullName evidence="2">Uncharacterized protein</fullName>
    </submittedName>
</protein>
<proteinExistence type="predicted"/>
<comment type="caution">
    <text evidence="2">The sequence shown here is derived from an EMBL/GenBank/DDBJ whole genome shotgun (WGS) entry which is preliminary data.</text>
</comment>
<dbReference type="EMBL" id="PKQI01000001">
    <property type="protein sequence ID" value="NNV19636.1"/>
    <property type="molecule type" value="Genomic_DNA"/>
</dbReference>